<keyword evidence="3" id="KW-1185">Reference proteome</keyword>
<evidence type="ECO:0000313" key="2">
    <source>
        <dbReference type="EMBL" id="KIL67965.1"/>
    </source>
</evidence>
<accession>A0A0C2SWW4</accession>
<evidence type="ECO:0000313" key="3">
    <source>
        <dbReference type="Proteomes" id="UP000054549"/>
    </source>
</evidence>
<dbReference type="AlphaFoldDB" id="A0A0C2SWW4"/>
<evidence type="ECO:0000256" key="1">
    <source>
        <dbReference type="SAM" id="SignalP"/>
    </source>
</evidence>
<dbReference type="HOGENOM" id="CLU_168437_0_0_1"/>
<dbReference type="InParanoid" id="A0A0C2SWW4"/>
<name>A0A0C2SWW4_AMAMK</name>
<feature type="chain" id="PRO_5002155645" evidence="1">
    <location>
        <begin position="17"/>
        <end position="101"/>
    </location>
</feature>
<dbReference type="EMBL" id="KN818230">
    <property type="protein sequence ID" value="KIL67965.1"/>
    <property type="molecule type" value="Genomic_DNA"/>
</dbReference>
<gene>
    <name evidence="2" type="ORF">M378DRAFT_22612</name>
</gene>
<organism evidence="2 3">
    <name type="scientific">Amanita muscaria (strain Koide BX008)</name>
    <dbReference type="NCBI Taxonomy" id="946122"/>
    <lineage>
        <taxon>Eukaryota</taxon>
        <taxon>Fungi</taxon>
        <taxon>Dikarya</taxon>
        <taxon>Basidiomycota</taxon>
        <taxon>Agaricomycotina</taxon>
        <taxon>Agaricomycetes</taxon>
        <taxon>Agaricomycetidae</taxon>
        <taxon>Agaricales</taxon>
        <taxon>Pluteineae</taxon>
        <taxon>Amanitaceae</taxon>
        <taxon>Amanita</taxon>
    </lineage>
</organism>
<dbReference type="STRING" id="946122.A0A0C2SWW4"/>
<feature type="signal peptide" evidence="1">
    <location>
        <begin position="1"/>
        <end position="16"/>
    </location>
</feature>
<keyword evidence="1" id="KW-0732">Signal</keyword>
<protein>
    <submittedName>
        <fullName evidence="2">Uncharacterized protein</fullName>
    </submittedName>
</protein>
<dbReference type="Proteomes" id="UP000054549">
    <property type="component" value="Unassembled WGS sequence"/>
</dbReference>
<proteinExistence type="predicted"/>
<dbReference type="OrthoDB" id="2443686at2759"/>
<sequence>MLVFSIISGIVVVADAGVGTSVPGPIKTLEETEGVQPLTDFPEACVPSQCFCNKVQGQFCGDEKINPACLGTHAYECNGKTGHACDYGFRASCAHCHKLNC</sequence>
<reference evidence="2 3" key="1">
    <citation type="submission" date="2014-04" db="EMBL/GenBank/DDBJ databases">
        <title>Evolutionary Origins and Diversification of the Mycorrhizal Mutualists.</title>
        <authorList>
            <consortium name="DOE Joint Genome Institute"/>
            <consortium name="Mycorrhizal Genomics Consortium"/>
            <person name="Kohler A."/>
            <person name="Kuo A."/>
            <person name="Nagy L.G."/>
            <person name="Floudas D."/>
            <person name="Copeland A."/>
            <person name="Barry K.W."/>
            <person name="Cichocki N."/>
            <person name="Veneault-Fourrey C."/>
            <person name="LaButti K."/>
            <person name="Lindquist E.A."/>
            <person name="Lipzen A."/>
            <person name="Lundell T."/>
            <person name="Morin E."/>
            <person name="Murat C."/>
            <person name="Riley R."/>
            <person name="Ohm R."/>
            <person name="Sun H."/>
            <person name="Tunlid A."/>
            <person name="Henrissat B."/>
            <person name="Grigoriev I.V."/>
            <person name="Hibbett D.S."/>
            <person name="Martin F."/>
        </authorList>
    </citation>
    <scope>NUCLEOTIDE SEQUENCE [LARGE SCALE GENOMIC DNA]</scope>
    <source>
        <strain evidence="2 3">Koide BX008</strain>
    </source>
</reference>